<dbReference type="InterPro" id="IPR022751">
    <property type="entry name" value="Alpha_mannosyltransferase"/>
</dbReference>
<keyword evidence="10" id="KW-0732">Signal</keyword>
<keyword evidence="7" id="KW-1133">Transmembrane helix</keyword>
<evidence type="ECO:0000256" key="10">
    <source>
        <dbReference type="SAM" id="SignalP"/>
    </source>
</evidence>
<dbReference type="SUPFAM" id="SSF53448">
    <property type="entry name" value="Nucleotide-diphospho-sugar transferases"/>
    <property type="match status" value="1"/>
</dbReference>
<keyword evidence="4" id="KW-0808">Transferase</keyword>
<dbReference type="GO" id="GO:0005794">
    <property type="term" value="C:Golgi apparatus"/>
    <property type="evidence" value="ECO:0007669"/>
    <property type="project" value="TreeGrafter"/>
</dbReference>
<evidence type="ECO:0000256" key="3">
    <source>
        <dbReference type="ARBA" id="ARBA00022676"/>
    </source>
</evidence>
<comment type="subcellular location">
    <subcellularLocation>
        <location evidence="1">Membrane</location>
        <topology evidence="1">Single-pass type II membrane protein</topology>
    </subcellularLocation>
</comment>
<dbReference type="STRING" id="1202772.A0A1V9YCX0"/>
<dbReference type="Pfam" id="PF11051">
    <property type="entry name" value="Mannosyl_trans3"/>
    <property type="match status" value="1"/>
</dbReference>
<reference evidence="11 12" key="1">
    <citation type="journal article" date="2014" name="Genome Biol. Evol.">
        <title>The secreted proteins of Achlya hypogyna and Thraustotheca clavata identify the ancestral oomycete secretome and reveal gene acquisitions by horizontal gene transfer.</title>
        <authorList>
            <person name="Misner I."/>
            <person name="Blouin N."/>
            <person name="Leonard G."/>
            <person name="Richards T.A."/>
            <person name="Lane C.E."/>
        </authorList>
    </citation>
    <scope>NUCLEOTIDE SEQUENCE [LARGE SCALE GENOMIC DNA]</scope>
    <source>
        <strain evidence="11 12">ATCC 48635</strain>
    </source>
</reference>
<feature type="chain" id="PRO_5013071343" description="Secreted protein" evidence="10">
    <location>
        <begin position="27"/>
        <end position="498"/>
    </location>
</feature>
<evidence type="ECO:0000256" key="7">
    <source>
        <dbReference type="ARBA" id="ARBA00022989"/>
    </source>
</evidence>
<protein>
    <recommendedName>
        <fullName evidence="13">Secreted protein</fullName>
    </recommendedName>
</protein>
<evidence type="ECO:0000256" key="8">
    <source>
        <dbReference type="ARBA" id="ARBA00023136"/>
    </source>
</evidence>
<comment type="similarity">
    <text evidence="2">Belongs to the MNN1/MNT family.</text>
</comment>
<keyword evidence="9" id="KW-0325">Glycoprotein</keyword>
<keyword evidence="3" id="KW-0328">Glycosyltransferase</keyword>
<evidence type="ECO:0000256" key="5">
    <source>
        <dbReference type="ARBA" id="ARBA00022692"/>
    </source>
</evidence>
<evidence type="ECO:0008006" key="13">
    <source>
        <dbReference type="Google" id="ProtNLM"/>
    </source>
</evidence>
<keyword evidence="5" id="KW-0812">Transmembrane</keyword>
<evidence type="ECO:0000256" key="4">
    <source>
        <dbReference type="ARBA" id="ARBA00022679"/>
    </source>
</evidence>
<keyword evidence="8" id="KW-0472">Membrane</keyword>
<sequence length="498" mass="56297">MRPAHVLGVGLVLLAVASLCAQMRWAHDIKQTAAGVSTTLLRQQSGPAADPNTIVAPSTATARPTEPVFNRAVFNQTAFRHGFTSRFPNDTRGIVMCLHDNMAALGISLIQELRLLNNSLPIQVYTCLDEELSNATRSLVLEVDTLNRTEIVDVCRSVLDAKYMLQWEAVEYQNFFLKILAVLHTTFDEVLLLDADDIFLANPDVLWTIDSYVETGTLFFYDRQINFEQFFNTVLLWDHTLLNRLFDSFPYDKFGLQQPPVTDQLRASRAWQHQTAHEQDSSVVLLHKSRLGLPMLQVLWYLVDTVRYEQTYTYGLSWGDKEYFWLSCLLSNVSYAFSPHPAAVVSRLDDMAKHPDTLCGSLTHYLPVKSPNPPLLHVNGKDILWPYYDSNTTFWANATWAEKEAYLVSAIPKHVTPLQANRSFEADRDKLDQTCLVHQGAVPIAAPYFASFVARRIHHTIAAAQVVVTKPPPVMFDPEAIISFDAVDAAKFENYRDS</sequence>
<proteinExistence type="inferred from homology"/>
<gene>
    <name evidence="11" type="ORF">ACHHYP_14515</name>
</gene>
<dbReference type="PANTHER" id="PTHR31392">
    <property type="entry name" value="ALPHA-1,3-MANNOSYLTRANSFERASE MNN1-RELATED"/>
    <property type="match status" value="1"/>
</dbReference>
<evidence type="ECO:0000256" key="1">
    <source>
        <dbReference type="ARBA" id="ARBA00004606"/>
    </source>
</evidence>
<dbReference type="GO" id="GO:0016020">
    <property type="term" value="C:membrane"/>
    <property type="evidence" value="ECO:0007669"/>
    <property type="project" value="UniProtKB-SubCell"/>
</dbReference>
<accession>A0A1V9YCX0</accession>
<evidence type="ECO:0000313" key="11">
    <source>
        <dbReference type="EMBL" id="OQR83593.1"/>
    </source>
</evidence>
<evidence type="ECO:0000256" key="6">
    <source>
        <dbReference type="ARBA" id="ARBA00022968"/>
    </source>
</evidence>
<dbReference type="GO" id="GO:0000033">
    <property type="term" value="F:alpha-1,3-mannosyltransferase activity"/>
    <property type="evidence" value="ECO:0007669"/>
    <property type="project" value="TreeGrafter"/>
</dbReference>
<keyword evidence="6" id="KW-0735">Signal-anchor</keyword>
<comment type="caution">
    <text evidence="11">The sequence shown here is derived from an EMBL/GenBank/DDBJ whole genome shotgun (WGS) entry which is preliminary data.</text>
</comment>
<evidence type="ECO:0000313" key="12">
    <source>
        <dbReference type="Proteomes" id="UP000243579"/>
    </source>
</evidence>
<dbReference type="Proteomes" id="UP000243579">
    <property type="component" value="Unassembled WGS sequence"/>
</dbReference>
<keyword evidence="12" id="KW-1185">Reference proteome</keyword>
<dbReference type="AlphaFoldDB" id="A0A1V9YCX0"/>
<name>A0A1V9YCX0_ACHHY</name>
<dbReference type="EMBL" id="JNBR01002134">
    <property type="protein sequence ID" value="OQR83593.1"/>
    <property type="molecule type" value="Genomic_DNA"/>
</dbReference>
<feature type="signal peptide" evidence="10">
    <location>
        <begin position="1"/>
        <end position="26"/>
    </location>
</feature>
<dbReference type="GO" id="GO:0006493">
    <property type="term" value="P:protein O-linked glycosylation"/>
    <property type="evidence" value="ECO:0007669"/>
    <property type="project" value="TreeGrafter"/>
</dbReference>
<dbReference type="Gene3D" id="3.90.550.10">
    <property type="entry name" value="Spore Coat Polysaccharide Biosynthesis Protein SpsA, Chain A"/>
    <property type="match status" value="1"/>
</dbReference>
<organism evidence="11 12">
    <name type="scientific">Achlya hypogyna</name>
    <name type="common">Oomycete</name>
    <name type="synonym">Protoachlya hypogyna</name>
    <dbReference type="NCBI Taxonomy" id="1202772"/>
    <lineage>
        <taxon>Eukaryota</taxon>
        <taxon>Sar</taxon>
        <taxon>Stramenopiles</taxon>
        <taxon>Oomycota</taxon>
        <taxon>Saprolegniomycetes</taxon>
        <taxon>Saprolegniales</taxon>
        <taxon>Achlyaceae</taxon>
        <taxon>Achlya</taxon>
    </lineage>
</organism>
<evidence type="ECO:0000256" key="9">
    <source>
        <dbReference type="ARBA" id="ARBA00023180"/>
    </source>
</evidence>
<dbReference type="OrthoDB" id="430354at2759"/>
<dbReference type="PANTHER" id="PTHR31392:SF1">
    <property type="entry name" value="ALPHA-1,3-MANNOSYLTRANSFERASE MNN1-RELATED"/>
    <property type="match status" value="1"/>
</dbReference>
<evidence type="ECO:0000256" key="2">
    <source>
        <dbReference type="ARBA" id="ARBA00009105"/>
    </source>
</evidence>
<dbReference type="InterPro" id="IPR029044">
    <property type="entry name" value="Nucleotide-diphossugar_trans"/>
</dbReference>